<keyword evidence="1" id="KW-0472">Membrane</keyword>
<accession>A0A917FKU8</accession>
<reference evidence="3" key="1">
    <citation type="journal article" date="2014" name="Int. J. Syst. Evol. Microbiol.">
        <title>Complete genome sequence of Corynebacterium casei LMG S-19264T (=DSM 44701T), isolated from a smear-ripened cheese.</title>
        <authorList>
            <consortium name="US DOE Joint Genome Institute (JGI-PGF)"/>
            <person name="Walter F."/>
            <person name="Albersmeier A."/>
            <person name="Kalinowski J."/>
            <person name="Ruckert C."/>
        </authorList>
    </citation>
    <scope>NUCLEOTIDE SEQUENCE</scope>
    <source>
        <strain evidence="3">CGMCC 1.16134</strain>
    </source>
</reference>
<dbReference type="InterPro" id="IPR025164">
    <property type="entry name" value="Toastrack_DUF4097"/>
</dbReference>
<dbReference type="EMBL" id="BMKR01000016">
    <property type="protein sequence ID" value="GGF89899.1"/>
    <property type="molecule type" value="Genomic_DNA"/>
</dbReference>
<sequence>MKSKTKKIITFAFVLIAVAIFGNILLYIFNKSPFNLTVINYTKSVSAANISDIRVMSNTGDVNIIPYDGTKVLVHMKGTSEHRWADDYQLMVEENGNQVTIEAKQLEKKHIFAIYSGGYELQVQLPQKVFERLQVQTKTANINVEGIQVKQSFLEASNGNITAGELQGIINGVTGAGDINVQLQTIDNDIEANTKYGNITIITQVAPEAIQTNLRSGLGKESILLPNVKDGSIGTGGPNVKLTSEVGDLALLMANN</sequence>
<proteinExistence type="predicted"/>
<keyword evidence="1" id="KW-1133">Transmembrane helix</keyword>
<evidence type="ECO:0000313" key="3">
    <source>
        <dbReference type="EMBL" id="GGF89899.1"/>
    </source>
</evidence>
<keyword evidence="1" id="KW-0812">Transmembrane</keyword>
<dbReference type="AlphaFoldDB" id="A0A917FKU8"/>
<protein>
    <recommendedName>
        <fullName evidence="2">DUF4097 domain-containing protein</fullName>
    </recommendedName>
</protein>
<keyword evidence="4" id="KW-1185">Reference proteome</keyword>
<gene>
    <name evidence="3" type="ORF">GCM10010912_38850</name>
</gene>
<dbReference type="RefSeq" id="WP_189027794.1">
    <property type="nucleotide sequence ID" value="NZ_BMKR01000016.1"/>
</dbReference>
<feature type="domain" description="DUF4097" evidence="2">
    <location>
        <begin position="50"/>
        <end position="167"/>
    </location>
</feature>
<organism evidence="3 4">
    <name type="scientific">Paenibacillus albidus</name>
    <dbReference type="NCBI Taxonomy" id="2041023"/>
    <lineage>
        <taxon>Bacteria</taxon>
        <taxon>Bacillati</taxon>
        <taxon>Bacillota</taxon>
        <taxon>Bacilli</taxon>
        <taxon>Bacillales</taxon>
        <taxon>Paenibacillaceae</taxon>
        <taxon>Paenibacillus</taxon>
    </lineage>
</organism>
<reference evidence="3" key="2">
    <citation type="submission" date="2020-09" db="EMBL/GenBank/DDBJ databases">
        <authorList>
            <person name="Sun Q."/>
            <person name="Zhou Y."/>
        </authorList>
    </citation>
    <scope>NUCLEOTIDE SEQUENCE</scope>
    <source>
        <strain evidence="3">CGMCC 1.16134</strain>
    </source>
</reference>
<dbReference type="Proteomes" id="UP000637643">
    <property type="component" value="Unassembled WGS sequence"/>
</dbReference>
<evidence type="ECO:0000313" key="4">
    <source>
        <dbReference type="Proteomes" id="UP000637643"/>
    </source>
</evidence>
<evidence type="ECO:0000259" key="2">
    <source>
        <dbReference type="Pfam" id="PF13349"/>
    </source>
</evidence>
<feature type="transmembrane region" description="Helical" evidence="1">
    <location>
        <begin position="9"/>
        <end position="29"/>
    </location>
</feature>
<evidence type="ECO:0000256" key="1">
    <source>
        <dbReference type="SAM" id="Phobius"/>
    </source>
</evidence>
<dbReference type="Pfam" id="PF13349">
    <property type="entry name" value="DUF4097"/>
    <property type="match status" value="1"/>
</dbReference>
<name>A0A917FKU8_9BACL</name>
<comment type="caution">
    <text evidence="3">The sequence shown here is derived from an EMBL/GenBank/DDBJ whole genome shotgun (WGS) entry which is preliminary data.</text>
</comment>